<feature type="region of interest" description="Disordered" evidence="4">
    <location>
        <begin position="864"/>
        <end position="887"/>
    </location>
</feature>
<name>A0A058Z8J9_FONAL</name>
<dbReference type="PANTHER" id="PTHR21461">
    <property type="entry name" value="GLYCOSYLTRANSFERASE FAMILY 92 PROTEIN"/>
    <property type="match status" value="1"/>
</dbReference>
<evidence type="ECO:0000256" key="3">
    <source>
        <dbReference type="ARBA" id="ARBA00022989"/>
    </source>
</evidence>
<feature type="compositionally biased region" description="Low complexity" evidence="4">
    <location>
        <begin position="107"/>
        <end position="148"/>
    </location>
</feature>
<feature type="region of interest" description="Disordered" evidence="4">
    <location>
        <begin position="686"/>
        <end position="710"/>
    </location>
</feature>
<keyword evidence="5" id="KW-0472">Membrane</keyword>
<proteinExistence type="predicted"/>
<dbReference type="GO" id="GO:0005737">
    <property type="term" value="C:cytoplasm"/>
    <property type="evidence" value="ECO:0007669"/>
    <property type="project" value="TreeGrafter"/>
</dbReference>
<gene>
    <name evidence="6" type="ORF">H696_02915</name>
</gene>
<evidence type="ECO:0008006" key="8">
    <source>
        <dbReference type="Google" id="ProtNLM"/>
    </source>
</evidence>
<feature type="region of interest" description="Disordered" evidence="4">
    <location>
        <begin position="107"/>
        <end position="196"/>
    </location>
</feature>
<feature type="transmembrane region" description="Helical" evidence="5">
    <location>
        <begin position="38"/>
        <end position="58"/>
    </location>
</feature>
<dbReference type="Proteomes" id="UP000030693">
    <property type="component" value="Unassembled WGS sequence"/>
</dbReference>
<keyword evidence="3 5" id="KW-1133">Transmembrane helix</keyword>
<dbReference type="EMBL" id="KB932204">
    <property type="protein sequence ID" value="KCV70570.1"/>
    <property type="molecule type" value="Genomic_DNA"/>
</dbReference>
<keyword evidence="2 5" id="KW-0812">Transmembrane</keyword>
<keyword evidence="7" id="KW-1185">Reference proteome</keyword>
<dbReference type="RefSeq" id="XP_009495086.1">
    <property type="nucleotide sequence ID" value="XM_009496811.1"/>
</dbReference>
<evidence type="ECO:0000313" key="7">
    <source>
        <dbReference type="Proteomes" id="UP000030693"/>
    </source>
</evidence>
<evidence type="ECO:0000313" key="6">
    <source>
        <dbReference type="EMBL" id="KCV70570.1"/>
    </source>
</evidence>
<evidence type="ECO:0000256" key="5">
    <source>
        <dbReference type="SAM" id="Phobius"/>
    </source>
</evidence>
<dbReference type="GO" id="GO:0016757">
    <property type="term" value="F:glycosyltransferase activity"/>
    <property type="evidence" value="ECO:0007669"/>
    <property type="project" value="TreeGrafter"/>
</dbReference>
<feature type="compositionally biased region" description="Acidic residues" evidence="4">
    <location>
        <begin position="508"/>
        <end position="518"/>
    </location>
</feature>
<sequence length="1045" mass="113216">MGDQRDSMGFFLDASPSVHPKRRGRGNRWWRRIVRTKNFLLFPVGLVAIVLLAVAFLFSPDSEQAPRNEAASVTTATLATKTGGPAKNKIDKLLTTAGGFEELSGFETEAPATTRAPPTEAPPFAKSPPSKAPTSKSPPSKDSGSSVANGKSATPRPSEGKMAPSDKAQQVEPPGPDPAAEHIASRPGDGSIFDEEYSDPITTYSQTGSHAVIYDHLFNPPASSYAWERLWPGTAERELTISGAYLLSQRSPASERAFLQPPDPEVALTRRRGIRQTGPPGPSGGPLHDPRGASVVVVMQYVRQTWFERMLQVAEYFSWAQEHLDAERLRDMQHLGRADHASREPVAGGRRRSPPGAWDSTGNTPPPGFVLGCRVRVAVPSGGTVTLLAEARLSLLGQPQPAHIYRVGLVFCALSRQQADTLAGLASAAASDTGPGPRVSPWPADGVRVDLLALMPRGTHRLLELLEAGDLPEPEPARARRRRGDHADKLESSGAPSESDPDSHPHEEEDSDGEEDGESAGLRLLAEARTPEGHVRLVDGLEVRAPAFDPPAAAASAELHQWLDALDRSLDLGPGESPTSVPPAPAFVPVAACLGPVYAGDRVGRRPLARHYIEWLEYHRMVGVRQVHAYVADTGDQNVADVLDFYARWPSVPAGELLPAGSSPPGQDPSLTGAWPGLPPGDSWPWNWSPEVDGPARGKEATRQGAAAAADRQREFRPLVVLHDWRHQRVLGQGRVAYYGQRVLLNDCLYQAGDSYALLVHMDVDEFLEPSSATLGPGPAPPGQGITLRPSLWTLFRSQVQSLHARLQSTGPGEDTATGPSRQALAMLKSLSFRNRFVSECEPELSEVERRRLADYFRAVATAEEGAATSSGQKDHGPTPPALRPSITPSTQAALRSLAFPYLEDPPADPRQRTKAMLLTARVMETQIHGLSSGRNAPHELDLPLDQGFMRHFGHDRASVGPGRRVVGGGRESFAGDPAVCRRLIDEARIRREGALADTFGRELRRRVSLVTRLIEQTYRWPVSEEGHPGVLPSDEDGLGRRRRR</sequence>
<protein>
    <recommendedName>
        <fullName evidence="8">Glycosyltransferase family 92 protein</fullName>
    </recommendedName>
</protein>
<comment type="subcellular location">
    <subcellularLocation>
        <location evidence="1">Membrane</location>
        <topology evidence="1">Single-pass membrane protein</topology>
    </subcellularLocation>
</comment>
<dbReference type="OrthoDB" id="2526284at2759"/>
<dbReference type="GO" id="GO:0016020">
    <property type="term" value="C:membrane"/>
    <property type="evidence" value="ECO:0007669"/>
    <property type="project" value="UniProtKB-SubCell"/>
</dbReference>
<evidence type="ECO:0000256" key="1">
    <source>
        <dbReference type="ARBA" id="ARBA00004167"/>
    </source>
</evidence>
<dbReference type="GeneID" id="20527640"/>
<feature type="region of interest" description="Disordered" evidence="4">
    <location>
        <begin position="336"/>
        <end position="365"/>
    </location>
</feature>
<feature type="region of interest" description="Disordered" evidence="4">
    <location>
        <begin position="1025"/>
        <end position="1045"/>
    </location>
</feature>
<feature type="region of interest" description="Disordered" evidence="4">
    <location>
        <begin position="466"/>
        <end position="518"/>
    </location>
</feature>
<evidence type="ECO:0000256" key="2">
    <source>
        <dbReference type="ARBA" id="ARBA00022692"/>
    </source>
</evidence>
<dbReference type="PANTHER" id="PTHR21461:SF69">
    <property type="entry name" value="GLYCOSYLTRANSFERASE FAMILY 92 PROTEIN"/>
    <property type="match status" value="1"/>
</dbReference>
<feature type="region of interest" description="Disordered" evidence="4">
    <location>
        <begin position="657"/>
        <end position="676"/>
    </location>
</feature>
<accession>A0A058Z8J9</accession>
<evidence type="ECO:0000256" key="4">
    <source>
        <dbReference type="SAM" id="MobiDB-lite"/>
    </source>
</evidence>
<reference evidence="6" key="1">
    <citation type="submission" date="2013-04" db="EMBL/GenBank/DDBJ databases">
        <title>The Genome Sequence of Fonticula alba ATCC 38817.</title>
        <authorList>
            <consortium name="The Broad Institute Genomics Platform"/>
            <person name="Russ C."/>
            <person name="Cuomo C."/>
            <person name="Burger G."/>
            <person name="Gray M.W."/>
            <person name="Holland P.W.H."/>
            <person name="King N."/>
            <person name="Lang F.B.F."/>
            <person name="Roger A.J."/>
            <person name="Ruiz-Trillo I."/>
            <person name="Brown M."/>
            <person name="Walker B."/>
            <person name="Young S."/>
            <person name="Zeng Q."/>
            <person name="Gargeya S."/>
            <person name="Fitzgerald M."/>
            <person name="Haas B."/>
            <person name="Abouelleil A."/>
            <person name="Allen A.W."/>
            <person name="Alvarado L."/>
            <person name="Arachchi H.M."/>
            <person name="Berlin A.M."/>
            <person name="Chapman S.B."/>
            <person name="Gainer-Dewar J."/>
            <person name="Goldberg J."/>
            <person name="Griggs A."/>
            <person name="Gujja S."/>
            <person name="Hansen M."/>
            <person name="Howarth C."/>
            <person name="Imamovic A."/>
            <person name="Ireland A."/>
            <person name="Larimer J."/>
            <person name="McCowan C."/>
            <person name="Murphy C."/>
            <person name="Pearson M."/>
            <person name="Poon T.W."/>
            <person name="Priest M."/>
            <person name="Roberts A."/>
            <person name="Saif S."/>
            <person name="Shea T."/>
            <person name="Sisk P."/>
            <person name="Sykes S."/>
            <person name="Wortman J."/>
            <person name="Nusbaum C."/>
            <person name="Birren B."/>
        </authorList>
    </citation>
    <scope>NUCLEOTIDE SEQUENCE [LARGE SCALE GENOMIC DNA]</scope>
    <source>
        <strain evidence="6">ATCC 38817</strain>
    </source>
</reference>
<dbReference type="AlphaFoldDB" id="A0A058Z8J9"/>
<organism evidence="6">
    <name type="scientific">Fonticula alba</name>
    <name type="common">Slime mold</name>
    <dbReference type="NCBI Taxonomy" id="691883"/>
    <lineage>
        <taxon>Eukaryota</taxon>
        <taxon>Rotosphaerida</taxon>
        <taxon>Fonticulaceae</taxon>
        <taxon>Fonticula</taxon>
    </lineage>
</organism>